<evidence type="ECO:0000313" key="5">
    <source>
        <dbReference type="Proteomes" id="UP000225889"/>
    </source>
</evidence>
<protein>
    <submittedName>
        <fullName evidence="2">Glutaredoxin</fullName>
    </submittedName>
</protein>
<sequence>MIKVYGSRHCPDCINFEHNLNKNGLEFEFVDINENMPNLKAFLNMRDNNPAFEKTIKYGYVGIPAIVYEDGSVDLHWKNYLEDKGITIEYVAGEQQACSIDGKGC</sequence>
<accession>A0A2G3DSJ0</accession>
<keyword evidence="4" id="KW-1185">Reference proteome</keyword>
<reference evidence="2" key="2">
    <citation type="submission" date="2017-10" db="EMBL/GenBank/DDBJ databases">
        <authorList>
            <person name="Banno H."/>
            <person name="Chua N.-H."/>
        </authorList>
    </citation>
    <scope>NUCLEOTIDE SEQUENCE [LARGE SCALE GENOMIC DNA]</scope>
    <source>
        <strain evidence="3">JK10</strain>
        <strain evidence="2">JK626</strain>
    </source>
</reference>
<dbReference type="AlphaFoldDB" id="A0A2G3DSJ0"/>
<name>A0A2G3DSJ0_9FIRM</name>
<dbReference type="EMBL" id="PDYH01000011">
    <property type="protein sequence ID" value="PHU40759.1"/>
    <property type="molecule type" value="Genomic_DNA"/>
</dbReference>
<dbReference type="InterPro" id="IPR002109">
    <property type="entry name" value="Glutaredoxin"/>
</dbReference>
<dbReference type="InterPro" id="IPR036249">
    <property type="entry name" value="Thioredoxin-like_sf"/>
</dbReference>
<evidence type="ECO:0000313" key="3">
    <source>
        <dbReference type="EMBL" id="PHU40759.1"/>
    </source>
</evidence>
<comment type="caution">
    <text evidence="2">The sequence shown here is derived from an EMBL/GenBank/DDBJ whole genome shotgun (WGS) entry which is preliminary data.</text>
</comment>
<dbReference type="EMBL" id="PDYF01000045">
    <property type="protein sequence ID" value="PHU33954.1"/>
    <property type="molecule type" value="Genomic_DNA"/>
</dbReference>
<dbReference type="SUPFAM" id="SSF52833">
    <property type="entry name" value="Thioredoxin-like"/>
    <property type="match status" value="1"/>
</dbReference>
<evidence type="ECO:0000259" key="1">
    <source>
        <dbReference type="Pfam" id="PF00462"/>
    </source>
</evidence>
<dbReference type="Pfam" id="PF00462">
    <property type="entry name" value="Glutaredoxin"/>
    <property type="match status" value="1"/>
</dbReference>
<gene>
    <name evidence="3" type="ORF">CSX00_03860</name>
    <name evidence="2" type="ORF">CSX01_12505</name>
</gene>
<proteinExistence type="predicted"/>
<dbReference type="Proteomes" id="UP000225889">
    <property type="component" value="Unassembled WGS sequence"/>
</dbReference>
<dbReference type="Gene3D" id="3.40.30.10">
    <property type="entry name" value="Glutaredoxin"/>
    <property type="match status" value="1"/>
</dbReference>
<feature type="domain" description="Glutaredoxin" evidence="1">
    <location>
        <begin position="2"/>
        <end position="41"/>
    </location>
</feature>
<organism evidence="2 5">
    <name type="scientific">Pseudobutyrivibrio ruminis</name>
    <dbReference type="NCBI Taxonomy" id="46206"/>
    <lineage>
        <taxon>Bacteria</taxon>
        <taxon>Bacillati</taxon>
        <taxon>Bacillota</taxon>
        <taxon>Clostridia</taxon>
        <taxon>Lachnospirales</taxon>
        <taxon>Lachnospiraceae</taxon>
        <taxon>Pseudobutyrivibrio</taxon>
    </lineage>
</organism>
<dbReference type="Proteomes" id="UP000224317">
    <property type="component" value="Unassembled WGS sequence"/>
</dbReference>
<reference evidence="2" key="1">
    <citation type="submission" date="2017-10" db="EMBL/GenBank/DDBJ databases">
        <title>Resolving the taxonomy of Roseburia spp., Eubacterium rectale and Agathobacter spp. through phylogenomic analysis.</title>
        <authorList>
            <person name="Sheridan P.O."/>
            <person name="Walker A.W."/>
            <person name="Duncan S.H."/>
            <person name="Scott K.P."/>
            <person name="Toole P.W.O."/>
            <person name="Luis P."/>
            <person name="Flint H.J."/>
        </authorList>
    </citation>
    <scope>NUCLEOTIDE SEQUENCE [LARGE SCALE GENOMIC DNA]</scope>
    <source>
        <strain evidence="3">JK10</strain>
        <strain evidence="2">JK626</strain>
    </source>
</reference>
<dbReference type="RefSeq" id="WP_090488501.1">
    <property type="nucleotide sequence ID" value="NZ_PDYF01000045.1"/>
</dbReference>
<evidence type="ECO:0000313" key="2">
    <source>
        <dbReference type="EMBL" id="PHU33954.1"/>
    </source>
</evidence>
<evidence type="ECO:0000313" key="4">
    <source>
        <dbReference type="Proteomes" id="UP000224317"/>
    </source>
</evidence>